<evidence type="ECO:0000313" key="12">
    <source>
        <dbReference type="Proteomes" id="UP000830115"/>
    </source>
</evidence>
<evidence type="ECO:0000256" key="2">
    <source>
        <dbReference type="ARBA" id="ARBA00022670"/>
    </source>
</evidence>
<dbReference type="Pfam" id="PF02983">
    <property type="entry name" value="Pro_Al_protease"/>
    <property type="match status" value="1"/>
</dbReference>
<keyword evidence="4" id="KW-0378">Hydrolase</keyword>
<evidence type="ECO:0000259" key="10">
    <source>
        <dbReference type="Pfam" id="PF02983"/>
    </source>
</evidence>
<evidence type="ECO:0000256" key="4">
    <source>
        <dbReference type="ARBA" id="ARBA00022801"/>
    </source>
</evidence>
<gene>
    <name evidence="11" type="ORF">K9S39_07305</name>
</gene>
<organism evidence="11 12">
    <name type="scientific">Streptomyces halobius</name>
    <dbReference type="NCBI Taxonomy" id="2879846"/>
    <lineage>
        <taxon>Bacteria</taxon>
        <taxon>Bacillati</taxon>
        <taxon>Actinomycetota</taxon>
        <taxon>Actinomycetes</taxon>
        <taxon>Kitasatosporales</taxon>
        <taxon>Streptomycetaceae</taxon>
        <taxon>Streptomyces</taxon>
    </lineage>
</organism>
<feature type="chain" id="PRO_5045071093" evidence="9">
    <location>
        <begin position="31"/>
        <end position="410"/>
    </location>
</feature>
<dbReference type="PRINTS" id="PR00861">
    <property type="entry name" value="ALYTICPTASE"/>
</dbReference>
<dbReference type="SUPFAM" id="SSF50494">
    <property type="entry name" value="Trypsin-like serine proteases"/>
    <property type="match status" value="1"/>
</dbReference>
<keyword evidence="3 9" id="KW-0732">Signal</keyword>
<evidence type="ECO:0000256" key="6">
    <source>
        <dbReference type="ARBA" id="ARBA00023145"/>
    </source>
</evidence>
<proteinExistence type="inferred from homology"/>
<dbReference type="Proteomes" id="UP000830115">
    <property type="component" value="Chromosome"/>
</dbReference>
<dbReference type="InterPro" id="IPR001316">
    <property type="entry name" value="Pept_S1A_streptogrisin"/>
</dbReference>
<dbReference type="InterPro" id="IPR009003">
    <property type="entry name" value="Peptidase_S1_PA"/>
</dbReference>
<dbReference type="Gene3D" id="2.40.10.10">
    <property type="entry name" value="Trypsin-like serine proteases"/>
    <property type="match status" value="2"/>
</dbReference>
<feature type="signal peptide" evidence="9">
    <location>
        <begin position="1"/>
        <end position="30"/>
    </location>
</feature>
<dbReference type="InterPro" id="IPR004236">
    <property type="entry name" value="Pept_S1_alpha_lytic"/>
</dbReference>
<dbReference type="RefSeq" id="WP_248862506.1">
    <property type="nucleotide sequence ID" value="NZ_CP086322.1"/>
</dbReference>
<dbReference type="Gene3D" id="3.30.300.50">
    <property type="match status" value="2"/>
</dbReference>
<evidence type="ECO:0000256" key="1">
    <source>
        <dbReference type="ARBA" id="ARBA00007664"/>
    </source>
</evidence>
<evidence type="ECO:0000256" key="5">
    <source>
        <dbReference type="ARBA" id="ARBA00022825"/>
    </source>
</evidence>
<dbReference type="EMBL" id="CP086322">
    <property type="protein sequence ID" value="UQA91698.1"/>
    <property type="molecule type" value="Genomic_DNA"/>
</dbReference>
<evidence type="ECO:0000256" key="7">
    <source>
        <dbReference type="ARBA" id="ARBA00023157"/>
    </source>
</evidence>
<feature type="domain" description="Peptidase S1A alpha-lytic prodomain" evidence="10">
    <location>
        <begin position="123"/>
        <end position="179"/>
    </location>
</feature>
<sequence length="410" mass="43016">MRRRFPKAVLWGATVAAVMAATSPLSPAHAVPQSDPTPPQPSSRGMLDAMRRDLGLTPDQARSRIIQEAEAQRTAVAVRRVLSRPPAGMWFDKAAGKLVVAVTGDDDARRVRNAGAMPKTVPHSRAQLTTLVRRISNRAGDGVPGVTGWGVDVRNNGVVVRVNRKARTARTDAFERAVRDLGKRSRIPVRVEHNDQSLRQQGGRVIGGDKWAPGTEGLCSIGFSVTGPGGHKGFLTAGHCTNDADQHAYGKDGSRLGTSNPGGRHSVNGREGDFGFVGVEGADWTLSPDVAAEGGSPVAVTGSQDGLMGMSVCHSGEATGWHCGEITATDQTVDYGTVVVEGLSYTNACSAPGDSGGSYVTELRAPKAIGTHSGGGSNTCDSGSKDTVTVFQPVHEPLDKWNLRLMTVGS</sequence>
<accession>A0ABY4M3A2</accession>
<evidence type="ECO:0000256" key="8">
    <source>
        <dbReference type="SAM" id="MobiDB-lite"/>
    </source>
</evidence>
<reference evidence="11" key="1">
    <citation type="submission" date="2021-10" db="EMBL/GenBank/DDBJ databases">
        <title>Streptomyces nigrumlapis sp.nov.,an antimicrobial producing actinobacterium isolated from Black Gobi rocks.</title>
        <authorList>
            <person name="Wen Y."/>
            <person name="Zhang W."/>
            <person name="Liu X.G."/>
        </authorList>
    </citation>
    <scope>NUCLEOTIDE SEQUENCE</scope>
    <source>
        <strain evidence="11">ST13-2-2</strain>
    </source>
</reference>
<keyword evidence="2" id="KW-0645">Protease</keyword>
<evidence type="ECO:0000256" key="9">
    <source>
        <dbReference type="SAM" id="SignalP"/>
    </source>
</evidence>
<keyword evidence="6" id="KW-0865">Zymogen</keyword>
<keyword evidence="5" id="KW-0720">Serine protease</keyword>
<evidence type="ECO:0000256" key="3">
    <source>
        <dbReference type="ARBA" id="ARBA00022729"/>
    </source>
</evidence>
<dbReference type="PIRSF" id="PIRSF001134">
    <property type="entry name" value="Streptogrisin"/>
    <property type="match status" value="1"/>
</dbReference>
<keyword evidence="7" id="KW-1015">Disulfide bond</keyword>
<protein>
    <submittedName>
        <fullName evidence="11">S1 family peptidase</fullName>
    </submittedName>
</protein>
<dbReference type="InterPro" id="IPR035070">
    <property type="entry name" value="Streptogrisin_prodomain"/>
</dbReference>
<feature type="region of interest" description="Disordered" evidence="8">
    <location>
        <begin position="26"/>
        <end position="46"/>
    </location>
</feature>
<feature type="region of interest" description="Disordered" evidence="8">
    <location>
        <begin position="251"/>
        <end position="270"/>
    </location>
</feature>
<dbReference type="CDD" id="cd21112">
    <property type="entry name" value="alphaLP-like"/>
    <property type="match status" value="1"/>
</dbReference>
<keyword evidence="12" id="KW-1185">Reference proteome</keyword>
<name>A0ABY4M3A2_9ACTN</name>
<dbReference type="InterPro" id="IPR043504">
    <property type="entry name" value="Peptidase_S1_PA_chymotrypsin"/>
</dbReference>
<comment type="similarity">
    <text evidence="1">Belongs to the peptidase S1 family.</text>
</comment>
<evidence type="ECO:0000313" key="11">
    <source>
        <dbReference type="EMBL" id="UQA91698.1"/>
    </source>
</evidence>